<evidence type="ECO:0000256" key="1">
    <source>
        <dbReference type="SAM" id="MobiDB-lite"/>
    </source>
</evidence>
<feature type="region of interest" description="Disordered" evidence="1">
    <location>
        <begin position="1"/>
        <end position="74"/>
    </location>
</feature>
<keyword evidence="3" id="KW-1185">Reference proteome</keyword>
<accession>A0A0E0KFX0</accession>
<evidence type="ECO:0000313" key="2">
    <source>
        <dbReference type="EnsemblPlants" id="OPUNC03G22620.1"/>
    </source>
</evidence>
<name>A0A0E0KFX0_ORYPU</name>
<organism evidence="2">
    <name type="scientific">Oryza punctata</name>
    <name type="common">Red rice</name>
    <dbReference type="NCBI Taxonomy" id="4537"/>
    <lineage>
        <taxon>Eukaryota</taxon>
        <taxon>Viridiplantae</taxon>
        <taxon>Streptophyta</taxon>
        <taxon>Embryophyta</taxon>
        <taxon>Tracheophyta</taxon>
        <taxon>Spermatophyta</taxon>
        <taxon>Magnoliopsida</taxon>
        <taxon>Liliopsida</taxon>
        <taxon>Poales</taxon>
        <taxon>Poaceae</taxon>
        <taxon>BOP clade</taxon>
        <taxon>Oryzoideae</taxon>
        <taxon>Oryzeae</taxon>
        <taxon>Oryzinae</taxon>
        <taxon>Oryza</taxon>
    </lineage>
</organism>
<dbReference type="Proteomes" id="UP000026962">
    <property type="component" value="Chromosome 3"/>
</dbReference>
<reference evidence="2" key="2">
    <citation type="submission" date="2018-05" db="EMBL/GenBank/DDBJ databases">
        <title>OpunRS2 (Oryza punctata Reference Sequence Version 2).</title>
        <authorList>
            <person name="Zhang J."/>
            <person name="Kudrna D."/>
            <person name="Lee S."/>
            <person name="Talag J."/>
            <person name="Welchert J."/>
            <person name="Wing R.A."/>
        </authorList>
    </citation>
    <scope>NUCLEOTIDE SEQUENCE [LARGE SCALE GENOMIC DNA]</scope>
</reference>
<feature type="compositionally biased region" description="Low complexity" evidence="1">
    <location>
        <begin position="29"/>
        <end position="48"/>
    </location>
</feature>
<evidence type="ECO:0000313" key="3">
    <source>
        <dbReference type="Proteomes" id="UP000026962"/>
    </source>
</evidence>
<dbReference type="HOGENOM" id="CLU_1172299_0_0_1"/>
<proteinExistence type="predicted"/>
<dbReference type="Gramene" id="OPUNC03G22620.1">
    <property type="protein sequence ID" value="OPUNC03G22620.1"/>
    <property type="gene ID" value="OPUNC03G22620"/>
</dbReference>
<feature type="compositionally biased region" description="Polar residues" evidence="1">
    <location>
        <begin position="50"/>
        <end position="65"/>
    </location>
</feature>
<dbReference type="EnsemblPlants" id="OPUNC03G22620.1">
    <property type="protein sequence ID" value="OPUNC03G22620.1"/>
    <property type="gene ID" value="OPUNC03G22620"/>
</dbReference>
<reference evidence="2" key="1">
    <citation type="submission" date="2015-04" db="UniProtKB">
        <authorList>
            <consortium name="EnsemblPlants"/>
        </authorList>
    </citation>
    <scope>IDENTIFICATION</scope>
</reference>
<dbReference type="AlphaFoldDB" id="A0A0E0KFX0"/>
<protein>
    <submittedName>
        <fullName evidence="2">Uncharacterized protein</fullName>
    </submittedName>
</protein>
<sequence length="237" mass="24294">MERWMGAVADPPPGDLGGCPGSSERADPATVTTRTSATTRRATGTASRIANGQTTGAAINSSGRSLQLEHAPPASLPVPLAPTSRLSQLAASFHLPSVSPACSLSYPASSHLPLAPPAIGLLADSMRGSGRVPGLPGKGEAVFQPCPRPDLGPGKGEALHGKLTQLKHEVHSILLATIKASIRRVEANRNAASVALRTEVALLQLAADGNTCSSDCGVGVGEQVQWVANGKYRYSGQ</sequence>